<dbReference type="InterPro" id="IPR038071">
    <property type="entry name" value="UROD/MetE-like_sf"/>
</dbReference>
<dbReference type="EMBL" id="CP017560">
    <property type="protein sequence ID" value="AOV08638.1"/>
    <property type="molecule type" value="Genomic_DNA"/>
</dbReference>
<evidence type="ECO:0000259" key="1">
    <source>
        <dbReference type="Pfam" id="PF01208"/>
    </source>
</evidence>
<dbReference type="RefSeq" id="WP_075528804.1">
    <property type="nucleotide sequence ID" value="NZ_CP017560.1"/>
</dbReference>
<dbReference type="InterPro" id="IPR000257">
    <property type="entry name" value="Uroporphyrinogen_deCOase"/>
</dbReference>
<dbReference type="Pfam" id="PF01208">
    <property type="entry name" value="URO-D"/>
    <property type="match status" value="1"/>
</dbReference>
<protein>
    <recommendedName>
        <fullName evidence="1">Uroporphyrinogen decarboxylase (URO-D) domain-containing protein</fullName>
    </recommendedName>
</protein>
<accession>A0A1D8JIU9</accession>
<gene>
    <name evidence="2" type="ORF">BI350_14575</name>
</gene>
<name>A0A1D8JIU9_9BACL</name>
<evidence type="ECO:0000313" key="3">
    <source>
        <dbReference type="Proteomes" id="UP000185746"/>
    </source>
</evidence>
<evidence type="ECO:0000313" key="2">
    <source>
        <dbReference type="EMBL" id="AOV08638.1"/>
    </source>
</evidence>
<dbReference type="GO" id="GO:0006779">
    <property type="term" value="P:porphyrin-containing compound biosynthetic process"/>
    <property type="evidence" value="ECO:0007669"/>
    <property type="project" value="InterPro"/>
</dbReference>
<keyword evidence="3" id="KW-1185">Reference proteome</keyword>
<dbReference type="GO" id="GO:0004853">
    <property type="term" value="F:uroporphyrinogen decarboxylase activity"/>
    <property type="evidence" value="ECO:0007669"/>
    <property type="project" value="InterPro"/>
</dbReference>
<dbReference type="Proteomes" id="UP000185746">
    <property type="component" value="Chromosome"/>
</dbReference>
<dbReference type="PANTHER" id="PTHR47099:SF1">
    <property type="entry name" value="METHYLCOBAMIDE:COM METHYLTRANSFERASE MTBA"/>
    <property type="match status" value="1"/>
</dbReference>
<proteinExistence type="predicted"/>
<dbReference type="PANTHER" id="PTHR47099">
    <property type="entry name" value="METHYLCOBAMIDE:COM METHYLTRANSFERASE MTBA"/>
    <property type="match status" value="1"/>
</dbReference>
<sequence>MTNINSITASTATERIQAVLDGKEISHPLVSLWKHFPLEDRNQEAFVTRTEVFQEDLDLDFIKLSYNGLYGVEDWGTVIEWPTNPQDVGVVKDYPIKTIKDWNNLESLPLDNGALKRELEYTKDIVAKYKGKVPIIATIFSPLTIAWKLCGVDLLKHLEANKDDLHRGLSIITNTTCNFIQELITIGVDGFFFASQLADFEKTTWENYERFGKRYDLILLEEIKKHTWFNILHIHGLKPMFDELKDYPVQAINWHDRTSNVSLKDARSLTDKILIGGIDEHNVLPNATEEELKEHLKDALSQVGDNRFIFGPGCVIPLSIPDDKLQLVKSIISNL</sequence>
<reference evidence="2 3" key="1">
    <citation type="submission" date="2016-09" db="EMBL/GenBank/DDBJ databases">
        <title>Complete genome sequence of the Lysinibacillus sphaericus LMG 22257, a specie of Bacillus with ureolytic activity that can effectively biodeposit calcium carbonate.</title>
        <authorList>
            <person name="Yan W."/>
        </authorList>
    </citation>
    <scope>NUCLEOTIDE SEQUENCE [LARGE SCALE GENOMIC DNA]</scope>
    <source>
        <strain evidence="2 3">LMG 22257</strain>
    </source>
</reference>
<feature type="domain" description="Uroporphyrinogen decarboxylase (URO-D)" evidence="1">
    <location>
        <begin position="55"/>
        <end position="327"/>
    </location>
</feature>
<organism evidence="2 3">
    <name type="scientific">Sporosarcina ureilytica</name>
    <dbReference type="NCBI Taxonomy" id="298596"/>
    <lineage>
        <taxon>Bacteria</taxon>
        <taxon>Bacillati</taxon>
        <taxon>Bacillota</taxon>
        <taxon>Bacilli</taxon>
        <taxon>Bacillales</taxon>
        <taxon>Caryophanaceae</taxon>
        <taxon>Sporosarcina</taxon>
    </lineage>
</organism>
<dbReference type="SUPFAM" id="SSF51726">
    <property type="entry name" value="UROD/MetE-like"/>
    <property type="match status" value="1"/>
</dbReference>
<dbReference type="InterPro" id="IPR052024">
    <property type="entry name" value="Methanogen_methyltrans"/>
</dbReference>
<dbReference type="KEGG" id="surl:BI350_14575"/>
<dbReference type="AlphaFoldDB" id="A0A1D8JIU9"/>
<dbReference type="Gene3D" id="3.20.20.210">
    <property type="match status" value="1"/>
</dbReference>